<dbReference type="PANTHER" id="PTHR37928:SF2">
    <property type="entry name" value="GPI ANCHORED CFEM DOMAIN PROTEIN (AFU_ORTHOLOGUE AFUA_6G10580)"/>
    <property type="match status" value="1"/>
</dbReference>
<keyword evidence="8 15" id="KW-0479">Metal-binding</keyword>
<evidence type="ECO:0000256" key="3">
    <source>
        <dbReference type="ARBA" id="ARBA00010031"/>
    </source>
</evidence>
<evidence type="ECO:0000256" key="6">
    <source>
        <dbReference type="ARBA" id="ARBA00022617"/>
    </source>
</evidence>
<dbReference type="Proteomes" id="UP000249619">
    <property type="component" value="Unassembled WGS sequence"/>
</dbReference>
<feature type="chain" id="PRO_5016736503" evidence="16">
    <location>
        <begin position="19"/>
        <end position="201"/>
    </location>
</feature>
<evidence type="ECO:0000256" key="15">
    <source>
        <dbReference type="PROSITE-ProRule" id="PRU01356"/>
    </source>
</evidence>
<comment type="caution">
    <text evidence="18">The sequence shown here is derived from an EMBL/GenBank/DDBJ whole genome shotgun (WGS) entry which is preliminary data.</text>
</comment>
<comment type="subcellular location">
    <subcellularLocation>
        <location evidence="1">Cell membrane</location>
        <topology evidence="1">Lipid-anchor</topology>
        <topology evidence="1">GPI-anchor</topology>
    </subcellularLocation>
    <subcellularLocation>
        <location evidence="2">Secreted</location>
    </subcellularLocation>
</comment>
<dbReference type="GO" id="GO:0046872">
    <property type="term" value="F:metal ion binding"/>
    <property type="evidence" value="ECO:0007669"/>
    <property type="project" value="UniProtKB-UniRule"/>
</dbReference>
<feature type="binding site" description="axial binding residue" evidence="15">
    <location>
        <position position="45"/>
    </location>
    <ligand>
        <name>heme</name>
        <dbReference type="ChEBI" id="CHEBI:30413"/>
    </ligand>
    <ligandPart>
        <name>Fe</name>
        <dbReference type="ChEBI" id="CHEBI:18248"/>
    </ligandPart>
</feature>
<dbReference type="GO" id="GO:0098552">
    <property type="term" value="C:side of membrane"/>
    <property type="evidence" value="ECO:0007669"/>
    <property type="project" value="UniProtKB-KW"/>
</dbReference>
<evidence type="ECO:0000256" key="8">
    <source>
        <dbReference type="ARBA" id="ARBA00022723"/>
    </source>
</evidence>
<keyword evidence="5" id="KW-0964">Secreted</keyword>
<dbReference type="PANTHER" id="PTHR37928">
    <property type="entry name" value="CFEM DOMAIN PROTEIN (AFU_ORTHOLOGUE AFUA_6G14090)"/>
    <property type="match status" value="1"/>
</dbReference>
<evidence type="ECO:0000256" key="4">
    <source>
        <dbReference type="ARBA" id="ARBA00022475"/>
    </source>
</evidence>
<dbReference type="EMBL" id="QGDH01000085">
    <property type="protein sequence ID" value="RAR08503.1"/>
    <property type="molecule type" value="Genomic_DNA"/>
</dbReference>
<dbReference type="SMART" id="SM00747">
    <property type="entry name" value="CFEM"/>
    <property type="match status" value="1"/>
</dbReference>
<evidence type="ECO:0000313" key="19">
    <source>
        <dbReference type="Proteomes" id="UP000249619"/>
    </source>
</evidence>
<dbReference type="PROSITE" id="PS52012">
    <property type="entry name" value="CFEM"/>
    <property type="match status" value="1"/>
</dbReference>
<name>A0A364N065_STELY</name>
<keyword evidence="11" id="KW-0472">Membrane</keyword>
<feature type="signal peptide" evidence="16">
    <location>
        <begin position="1"/>
        <end position="18"/>
    </location>
</feature>
<keyword evidence="19" id="KW-1185">Reference proteome</keyword>
<dbReference type="Pfam" id="PF05730">
    <property type="entry name" value="CFEM"/>
    <property type="match status" value="1"/>
</dbReference>
<dbReference type="GO" id="GO:0005576">
    <property type="term" value="C:extracellular region"/>
    <property type="evidence" value="ECO:0007669"/>
    <property type="project" value="UniProtKB-SubCell"/>
</dbReference>
<evidence type="ECO:0000256" key="12">
    <source>
        <dbReference type="ARBA" id="ARBA00023157"/>
    </source>
</evidence>
<comment type="caution">
    <text evidence="15">Lacks conserved residue(s) required for the propagation of feature annotation.</text>
</comment>
<proteinExistence type="inferred from homology"/>
<dbReference type="AlphaFoldDB" id="A0A364N065"/>
<organism evidence="18 19">
    <name type="scientific">Stemphylium lycopersici</name>
    <name type="common">Tomato gray leaf spot disease fungus</name>
    <name type="synonym">Thyrospora lycopersici</name>
    <dbReference type="NCBI Taxonomy" id="183478"/>
    <lineage>
        <taxon>Eukaryota</taxon>
        <taxon>Fungi</taxon>
        <taxon>Dikarya</taxon>
        <taxon>Ascomycota</taxon>
        <taxon>Pezizomycotina</taxon>
        <taxon>Dothideomycetes</taxon>
        <taxon>Pleosporomycetidae</taxon>
        <taxon>Pleosporales</taxon>
        <taxon>Pleosporineae</taxon>
        <taxon>Pleosporaceae</taxon>
        <taxon>Stemphylium</taxon>
    </lineage>
</organism>
<dbReference type="STRING" id="183478.A0A364N065"/>
<keyword evidence="14" id="KW-0449">Lipoprotein</keyword>
<evidence type="ECO:0000256" key="11">
    <source>
        <dbReference type="ARBA" id="ARBA00023136"/>
    </source>
</evidence>
<evidence type="ECO:0000256" key="10">
    <source>
        <dbReference type="ARBA" id="ARBA00023004"/>
    </source>
</evidence>
<sequence>MKSFTIASIVALATVASAQLDNIPECALACFVGPLTSDGCESLTDFACHCKKGDTLLASVQPCVEGACSADDQAAAISAVESTCKAAGVPITIPDSSAAPEVSSAVETVVTSVISSPVETVSSVVSSAAEYTSAMMSSAMEISSTMEIPSSITPVPLPTVNGTGAVSLTPSSSMPEFTGAAAQATHAAGIIGAAALAMLAL</sequence>
<comment type="similarity">
    <text evidence="3">Belongs to the RBT5 family.</text>
</comment>
<dbReference type="OrthoDB" id="3767534at2759"/>
<keyword evidence="4" id="KW-1003">Cell membrane</keyword>
<dbReference type="GO" id="GO:0005886">
    <property type="term" value="C:plasma membrane"/>
    <property type="evidence" value="ECO:0007669"/>
    <property type="project" value="UniProtKB-SubCell"/>
</dbReference>
<evidence type="ECO:0000256" key="1">
    <source>
        <dbReference type="ARBA" id="ARBA00004609"/>
    </source>
</evidence>
<dbReference type="InterPro" id="IPR051735">
    <property type="entry name" value="CFEM_domain"/>
</dbReference>
<evidence type="ECO:0000313" key="18">
    <source>
        <dbReference type="EMBL" id="RAR08503.1"/>
    </source>
</evidence>
<keyword evidence="13" id="KW-0325">Glycoprotein</keyword>
<accession>A0A364N065</accession>
<keyword evidence="9 16" id="KW-0732">Signal</keyword>
<keyword evidence="6 15" id="KW-0349">Heme</keyword>
<evidence type="ECO:0000256" key="16">
    <source>
        <dbReference type="SAM" id="SignalP"/>
    </source>
</evidence>
<evidence type="ECO:0000256" key="14">
    <source>
        <dbReference type="ARBA" id="ARBA00023288"/>
    </source>
</evidence>
<evidence type="ECO:0000259" key="17">
    <source>
        <dbReference type="PROSITE" id="PS52012"/>
    </source>
</evidence>
<evidence type="ECO:0000256" key="9">
    <source>
        <dbReference type="ARBA" id="ARBA00022729"/>
    </source>
</evidence>
<evidence type="ECO:0000256" key="2">
    <source>
        <dbReference type="ARBA" id="ARBA00004613"/>
    </source>
</evidence>
<keyword evidence="12" id="KW-1015">Disulfide bond</keyword>
<reference evidence="19" key="1">
    <citation type="submission" date="2018-05" db="EMBL/GenBank/DDBJ databases">
        <title>Draft genome sequence of Stemphylium lycopersici strain CIDEFI 213.</title>
        <authorList>
            <person name="Medina R."/>
            <person name="Franco M.E.E."/>
            <person name="Lucentini C.G."/>
            <person name="Saparrat M.C.N."/>
            <person name="Balatti P.A."/>
        </authorList>
    </citation>
    <scope>NUCLEOTIDE SEQUENCE [LARGE SCALE GENOMIC DNA]</scope>
    <source>
        <strain evidence="19">CIDEFI 213</strain>
    </source>
</reference>
<dbReference type="InterPro" id="IPR008427">
    <property type="entry name" value="Extracellular_membr_CFEM_dom"/>
</dbReference>
<evidence type="ECO:0000256" key="7">
    <source>
        <dbReference type="ARBA" id="ARBA00022622"/>
    </source>
</evidence>
<keyword evidence="7" id="KW-0336">GPI-anchor</keyword>
<keyword evidence="10 15" id="KW-0408">Iron</keyword>
<gene>
    <name evidence="18" type="ORF">DDE83_005909</name>
</gene>
<evidence type="ECO:0000256" key="5">
    <source>
        <dbReference type="ARBA" id="ARBA00022525"/>
    </source>
</evidence>
<protein>
    <submittedName>
        <fullName evidence="18">CFEM-domain-containing protein</fullName>
    </submittedName>
</protein>
<feature type="domain" description="CFEM" evidence="17">
    <location>
        <begin position="1"/>
        <end position="113"/>
    </location>
</feature>
<evidence type="ECO:0000256" key="13">
    <source>
        <dbReference type="ARBA" id="ARBA00023180"/>
    </source>
</evidence>